<keyword evidence="5" id="KW-1185">Reference proteome</keyword>
<evidence type="ECO:0000313" key="4">
    <source>
        <dbReference type="Proteomes" id="UP000249203"/>
    </source>
</evidence>
<gene>
    <name evidence="2" type="ORF">B0I24_101317</name>
    <name evidence="3" type="ORF">CWE07_01525</name>
</gene>
<dbReference type="Proteomes" id="UP000287865">
    <property type="component" value="Unassembled WGS sequence"/>
</dbReference>
<feature type="region of interest" description="Disordered" evidence="1">
    <location>
        <begin position="1"/>
        <end position="140"/>
    </location>
</feature>
<reference evidence="2 4" key="2">
    <citation type="submission" date="2018-06" db="EMBL/GenBank/DDBJ databases">
        <title>Genomic Encyclopedia of Type Strains, Phase III (KMG-III): the genomes of soil and plant-associated and newly described type strains.</title>
        <authorList>
            <person name="Whitman W."/>
        </authorList>
    </citation>
    <scope>NUCLEOTIDE SEQUENCE [LARGE SCALE GENOMIC DNA]</scope>
    <source>
        <strain evidence="2 4">CGMCC 1.15366</strain>
    </source>
</reference>
<evidence type="ECO:0000313" key="2">
    <source>
        <dbReference type="EMBL" id="RAK01693.1"/>
    </source>
</evidence>
<evidence type="ECO:0000313" key="5">
    <source>
        <dbReference type="Proteomes" id="UP000287865"/>
    </source>
</evidence>
<accession>A0A327X723</accession>
<organism evidence="2 4">
    <name type="scientific">Aliidiomarina maris</name>
    <dbReference type="NCBI Taxonomy" id="531312"/>
    <lineage>
        <taxon>Bacteria</taxon>
        <taxon>Pseudomonadati</taxon>
        <taxon>Pseudomonadota</taxon>
        <taxon>Gammaproteobacteria</taxon>
        <taxon>Alteromonadales</taxon>
        <taxon>Idiomarinaceae</taxon>
        <taxon>Aliidiomarina</taxon>
    </lineage>
</organism>
<dbReference type="EMBL" id="PIPK01000001">
    <property type="protein sequence ID" value="RUO28515.1"/>
    <property type="molecule type" value="Genomic_DNA"/>
</dbReference>
<feature type="compositionally biased region" description="Basic and acidic residues" evidence="1">
    <location>
        <begin position="95"/>
        <end position="108"/>
    </location>
</feature>
<proteinExistence type="predicted"/>
<evidence type="ECO:0000256" key="1">
    <source>
        <dbReference type="SAM" id="MobiDB-lite"/>
    </source>
</evidence>
<dbReference type="RefSeq" id="WP_111568170.1">
    <property type="nucleotide sequence ID" value="NZ_PIPK01000001.1"/>
</dbReference>
<reference evidence="3 5" key="1">
    <citation type="journal article" date="2018" name="Front. Microbiol.">
        <title>Genome-Based Analysis Reveals the Taxonomy and Diversity of the Family Idiomarinaceae.</title>
        <authorList>
            <person name="Liu Y."/>
            <person name="Lai Q."/>
            <person name="Shao Z."/>
        </authorList>
    </citation>
    <scope>NUCLEOTIDE SEQUENCE [LARGE SCALE GENOMIC DNA]</scope>
    <source>
        <strain evidence="3 5">CF12-14</strain>
    </source>
</reference>
<name>A0A327X723_9GAMM</name>
<comment type="caution">
    <text evidence="2">The sequence shown here is derived from an EMBL/GenBank/DDBJ whole genome shotgun (WGS) entry which is preliminary data.</text>
</comment>
<dbReference type="OrthoDB" id="9946039at2"/>
<sequence length="140" mass="15065">MGFWKKLFGGSNQPDGSESVGVDPTTDKKMKPAAKGHPSGTEGAKYSGRTEDTKAQKRADPETREIIQDAENYPQEAEPLKTKPRAGVEASAKVGKGEAQKSAAEKKKTQPKPASKQRTTPKEAQPGTPKPQAGQHQRKD</sequence>
<evidence type="ECO:0000313" key="3">
    <source>
        <dbReference type="EMBL" id="RUO28515.1"/>
    </source>
</evidence>
<dbReference type="EMBL" id="QLMD01000001">
    <property type="protein sequence ID" value="RAK01693.1"/>
    <property type="molecule type" value="Genomic_DNA"/>
</dbReference>
<dbReference type="AlphaFoldDB" id="A0A327X723"/>
<feature type="compositionally biased region" description="Basic and acidic residues" evidence="1">
    <location>
        <begin position="48"/>
        <end position="67"/>
    </location>
</feature>
<dbReference type="Proteomes" id="UP000249203">
    <property type="component" value="Unassembled WGS sequence"/>
</dbReference>
<protein>
    <submittedName>
        <fullName evidence="2">Uncharacterized protein</fullName>
    </submittedName>
</protein>